<dbReference type="Pfam" id="PF17852">
    <property type="entry name" value="Dynein_AAA_lid"/>
    <property type="match status" value="2"/>
</dbReference>
<dbReference type="Gene3D" id="3.20.180.20">
    <property type="entry name" value="Dynein heavy chain, N-terminal domain 2"/>
    <property type="match status" value="2"/>
</dbReference>
<dbReference type="InterPro" id="IPR035706">
    <property type="entry name" value="AAA_9"/>
</dbReference>
<dbReference type="InterPro" id="IPR024317">
    <property type="entry name" value="Dynein_heavy_chain_D4_dom"/>
</dbReference>
<dbReference type="FunFam" id="1.20.920.20:FF:000003">
    <property type="entry name" value="Dynein axonemal heavy chain 17"/>
    <property type="match status" value="1"/>
</dbReference>
<dbReference type="STRING" id="67801.A0A1B0BD95"/>
<dbReference type="Gene3D" id="1.10.472.130">
    <property type="match status" value="2"/>
</dbReference>
<dbReference type="Gene3D" id="1.20.920.30">
    <property type="match status" value="2"/>
</dbReference>
<evidence type="ECO:0000256" key="1">
    <source>
        <dbReference type="ARBA" id="ARBA00004611"/>
    </source>
</evidence>
<dbReference type="Pfam" id="PF17857">
    <property type="entry name" value="AAA_lid_1"/>
    <property type="match status" value="1"/>
</dbReference>
<dbReference type="FunFam" id="3.40.50.300:FF:000411">
    <property type="entry name" value="dynein heavy chain 17, axonemal"/>
    <property type="match status" value="1"/>
</dbReference>
<dbReference type="FunFam" id="3.40.50.300:FF:000049">
    <property type="entry name" value="Dynein, axonemal, heavy chain 5"/>
    <property type="match status" value="1"/>
</dbReference>
<dbReference type="Gene3D" id="1.10.8.1220">
    <property type="match status" value="1"/>
</dbReference>
<feature type="domain" description="AAA+ ATPase" evidence="16">
    <location>
        <begin position="2488"/>
        <end position="2633"/>
    </location>
</feature>
<dbReference type="GO" id="GO:0045505">
    <property type="term" value="F:dynein intermediate chain binding"/>
    <property type="evidence" value="ECO:0007669"/>
    <property type="project" value="InterPro"/>
</dbReference>
<dbReference type="FunFam" id="1.10.8.710:FF:000002">
    <property type="entry name" value="dynein heavy chain 17, axonemal"/>
    <property type="match status" value="2"/>
</dbReference>
<dbReference type="InterPro" id="IPR035699">
    <property type="entry name" value="AAA_6"/>
</dbReference>
<evidence type="ECO:0000256" key="14">
    <source>
        <dbReference type="ARBA" id="ARBA00023273"/>
    </source>
</evidence>
<evidence type="ECO:0000256" key="4">
    <source>
        <dbReference type="ARBA" id="ARBA00022701"/>
    </source>
</evidence>
<feature type="coiled-coil region" evidence="15">
    <location>
        <begin position="4363"/>
        <end position="4414"/>
    </location>
</feature>
<dbReference type="Gene3D" id="1.10.8.710">
    <property type="match status" value="2"/>
</dbReference>
<dbReference type="InterPro" id="IPR042228">
    <property type="entry name" value="Dynein_linker_3"/>
</dbReference>
<evidence type="ECO:0000256" key="9">
    <source>
        <dbReference type="ARBA" id="ARBA00023017"/>
    </source>
</evidence>
<evidence type="ECO:0000256" key="11">
    <source>
        <dbReference type="ARBA" id="ARBA00023069"/>
    </source>
</evidence>
<dbReference type="PANTHER" id="PTHR45703">
    <property type="entry name" value="DYNEIN HEAVY CHAIN"/>
    <property type="match status" value="1"/>
</dbReference>
<keyword evidence="3" id="KW-0963">Cytoplasm</keyword>
<keyword evidence="9" id="KW-0243">Dynein</keyword>
<dbReference type="FunFam" id="1.10.287.2620:FF:000004">
    <property type="entry name" value="Dynein axonemal heavy chain 17"/>
    <property type="match status" value="1"/>
</dbReference>
<feature type="coiled-coil region" evidence="15">
    <location>
        <begin position="4600"/>
        <end position="4648"/>
    </location>
</feature>
<sequence>MQRVRKANKKEFDSPKLLQSEKVLTGDGSKSHNLLITATKRKAASMDPSTSAEAAAAAAANGPDPRLELMGSFVSKTLKLKPEKWTRVITVEEYKGIIKEFLDRPNPVFLIIILTQATQLVPTTAFPLTQLKSKGVYFIKRNTLPVPREDCANFIICGDLATRTIDQLSALVEEVFVPLLAFEDNYKTWPSMVTQDVQKHVHSLKSTVHQVKGQVSGETILAMPVGVEKIMKVSQQIGENPHLQIDLYLKSAIEGVVIKWAAQVEEVIKESSAQAFANGQNPTPHAEFSFWNKRFKNLSFIFEQLRNERIRAMALVLEHSRSAYYPCFQTLFKKVVEALAETKDITLYLNPLKKHIQQLEEIDFSECKPLFIPLMHVVCTLWGNSRYYNHSLKMTILLKQICNLIINQAKRFLDPSSIFHSDIDEAMQRLTLSIEILKFFRELFDHFKENIGEYFKDPVQRPPVFWTFHPNSVFRRFSNFVDRLNTIQWFFHTVTEFLKLEKVEIGGLRGRQLSTRITAVYVEFNQYFTAFASKSYDVLDPDDDEFIKDFQNFQLRILELDMKLAAILCQAFDDCYNLESVFKLINIVGSVLERPKIKEQFTKKYDEIVRLLDEELTMCEEIYEQQMFMRSDNKCLYPEYNCPPAAAFIRWCSQLERRITVPIQHFQALQHDRTYVFKDWSEKLDEQIEINLQKSLIVRDPHTQLLILNFSSELFCILREVHYLKQMEVDDIPQVALEFADKSDIFRTYTLNLEKSIDWYNTIQENSSPVELKLIESEIQQIDELVEIGIQELVWVSEDITSYLDKLRQPVAALQNRVNLTQGNLKRIRRIMSAWVKQPLFERRDGKKDSVLCIDERPDRTAKRYAEIQSASDEIHRLLYDNMLQFNMDCKQDDVMWLNYVDFVDNIVYEYLLKTVGVSVGYIAENMDPDNNYAPLFEARLELVEPNLIFIPSLDPEDRMGFNNVLIELIRDIMKMASLIKRLKTQEKRNYGDMVKENPDIIAMRREILNGVTRVIEEAALFCRQFERYSYLWLDDRQECMDSFLEYGRILDPDEIELVLMNDPNAPSPSPPTIEAFREQIDNYESLSNEIEGIASFQVFSSWFQVDVRPFRHALLNTVCKWGSMFKSHLVNTVTSSLMDLSNFIRKADEGLLQIVKEGDYEGLVSLMAYLMQVKERAAKTDEMFEPLQETIQLLKYYDMDIPEEVNVLLQELPEQWANTKKIASTVKQQVSPLQATEVVSIRNKVSAFEIYVQEFREVFRHYNFFRFDCPDPYDLADRINADMARLENEMAEIQESGSLFEVNIPEFKLLKQCRKELRMLKQLWDYVFIVQSCIEDWKTTPWRKVDVENMDIECKKFAKDIRLLDKEMRSWDTFVKLEGTVKNMLTSLRAVGELQNPAIRERHWNQLMNSTKVKFIMDHDTTLAELLGLNLHECEEEVKNIVDKAVKEMSMEKILRDLNTTWSAMEFDHELHPRTGCNLLRASEELIETLEDNQVCLQNLITSKYIAHFLEEVSAWQSKLMIADQVITVWFEVQRTWTHLESIFMSSEDIRKQLPVDSDRFDHIDTEFRILMGEMSQSSNVVESTNRPGLIERLENLQKELTLCEKALAEYLETKRLAFPRFYFVSSADLLDILSNGIQPDMVTKHLTKLFDSIARLKFNRDEANEIDTASGMFAKDGEYVEFDKLASIRGPVEVWLNRIQAAMRSSLRHYVTEAVVAYEEKQREQWLFDYPAQVSLCGSQIWWSTEVNIAFSRLEEGYDNAIKDYYKKQISQLSLLITLLLGELSKGDRQKIMTICTIDVHSRDVVSKMIQAKLDAGSAFMWQSQLRHRFDDVEKDCYANICDAEFRYNHEYLGNTPRLVITPLTDRCYITLTQSLHLIMGGGPAGPAGTGKTETTKDLGRAIGIMVYVFNCSEQMDYQSCGNIYKGLAQTGAWGCFDEFNRITVEVLSVVAVQVKSVQDAIRDKKDKFNFMGEIISCVPTVGIFITMNPGYAGRTELPENLKALFRPCAMVVPDFELICEIMLVAEGFQDARVLARKFITLYTLCKELLSKQDHYDWGLRAIKSVLVVAGSLKRGDPGRPEEEVLMRALRDFNIPKIVTDDMPVFMGLISDLFPALDVPRKRDADFERTVKQAASDLLLQTEDTFILKVVQLEELLEVRHSVFIVGNAGTGKTQVWKTLLRTYQNIKRKPIFNDLNPKAVTNDELFGIINPATREWKDGLFSVIMRDQANMTGDQPKWIVLDGDIDPMWIESLNTVMDDNKVLTLASNERIALTPSMRLLFEISNLRTATPATVSRAGILYINPQDLGWNPYVTSWVETRKIPSEKSNLVMLFDKYIPASLETIRVRFKKITPIAEMAHIQMLCHLLDCLLTPTNTPADCPKEWHELYFVFACIWAFGSAMFQDQTIDYRIEFSKWWVNEFKTIKFPQGGTIFDYFLDTETKQFVPWTEKIPKFELDGDLPLQAVLVHTSESIRIRYFLDLLMEKKHPVMLVGTAGSGKTVLINEKLQALSENYAVTAIPFNFYTTSEMLQKILEKPLEKKAGRNYGPPGNKTLIYFIDDMNMPEVDCYGTVQPHTIMRQHLDYGHWYDRNKLTLKDIRNCQYVACMNPTAGSFTVNPRLQRHFCVLAVSFPGTDSITSIYSTILSQHFSNAEQKFNPIVTRMTPNIVAATLALHNKCSQVFLPTAIKSHYIFNLRDISNVFQVKFIMDHDTTLAELLGLNLHECEEEVKNIVDKAVKEMSMEKILRDLNTTWSAMEFDHELHPRTGCNLLRASEELIETLEDNQVCLQNLITSKYIAHFLEEVSAWQSKLMIADQVITVWFEVQRTWTHLESIFMSSEDIRKQLPVDSDRFDHIDTEFRILMGEMSQSSNVVESTNRPGLIERLENLQKELTLCEKALAEYLETKRLAFPRFYFVSSADLLDILSNGIQPDMVTKHLTKLFDSIARLKFNRDEANEIDTASGMFAKDGEYVEFDKLASIRGPVEVWLNRIQAAMRSSLRHYVTEAVVAYEEKQREQWLFDYPAQVSLCGSQIWWSTEVNIAFSRLEEGYDNAIKDYYKKQISQLSLLITLLLGELSKGDRQKIMTICTIDVHSRDVVSKMIQAKLDAGSAFMWQSQLRHRFDDVEKDCYANICDAEFRYNHEYLGNTPRLVITPLTDRCYITLTQSLHLIMGGGPAGPAGTGKTETTKDLGRAIGIMVYVFNCSEQMDYQSCGNIYKGLAQTGAWGCFDEFNRITVEVLSVVAVQVKSVQDAIRDKKDKFNFMGEIISCVPTVGIFITMNPGYAGRTELPENLKALFRPCAMVVPDFELICEIMLVAEGFQDARVLARKFITLYTLCKELLSKQDHYDWGLRAIKSVLVVAGSLKRGDPGRPEEEVLMRALRDFNIPKIVTDDMPVFMGLISDLFPALDVPRKRDADFERTVKQAASDLLLQTEDTFILKVVQLEELLEVRHSVFIVGNAGTGKTQVWKTLLRTYQNIKRKPIFNDLNPKAVTNDELFGIINPATREWKDGLFSVIMRDQANMTGDQPKWIVLDGDIDPMWIESLNTVMDDNKVLTLASNERIALTPSMRLLFEISNLRTATPATVSRAGILYINPQDLGWNPYVTSWVETRKIPSEKSNLVMLFDKYIPASLETIRVRFKKITPIAEMAHIQMLCHLLDCLLTPTNTPADCPKEWHELYFVFACIWAFGSAMFQDQTIDYRIEFSKWWVNEFKTIKFPQGGTIFDYFLDTETKQSVPWTEKIPKFELDGDLPLQAVLVHTSESIRIRYFLDLLMEKKHPVMLVGTAGSGKTVLINEKLQALSENYAVTAIPFNFYTTSEMLQKILEKPLEKKAGRNYGPPGNKTLIYFIDDMNMPEVDCYGTVQPHTIMRQHLDYGHWYDRNKLTLKDIRNCQYVACMNPTAGSFTVNPRLQRHFCVLAVSFPGTDSITSIYSTILSQHFSNAEQKFNPIVTRMTPNIVAATLALHNKCSQVFLPTAIKSHYIFNLRDISNVFQGLLFSTTDCLTSSTDLIRLWQHETQRVYSDKLIDDKDIDSFTKMQHDIVKKSFEEIDESIIFDKPNIYCHFAGGIGEPKYMPIKAWTELHKLLQEAMSSYNDLVAAMNLVLFEDAMMHVCRINRVLESPRGSALLVGVGGSGKQSLSRLAAFISSLEVVQIQLKKGYGVADLKNEFTGLYLKAGLKNVGIMFLMTDAQIPSEDFLVLINDMLSTGEIPDLFPDDEIENIIAGVRNEVKGAGLVDSRENCWKFFIDRVRKQLKIVLCFSPVGSTLRIRARKFPAILNATSINWFHEWPQEALISVAMNFLSRSKVLPVNHHDSVAKFMAYVHTAVNQTSKVYLQNERRYNYTTPKSYLEQISLYLKLLNHKHEDLQSKIVRLENGLEKLRSTAVQVADLKVKLAVQEVELKEKNEAADTLIEIVGVETEKVQTEKALADEEEMKVALIADEVSKKQKDCEEDLVKAEPALIAAQEALNTLNKANLTELKSFGSPPGIVTNVTAAVMVLLSPGGKLPKDRSWKAAKIAMAKVDTFLDSLINYDKENIHAEVIKAIVPYLKDPEFEPEFVRTKSGAAAGLCAWVINIIKFYEVYCDVEPKRKALAAANAELAAAQEKLAGIKRKVASLEEQLAKLTADFEKATAEKLRCQQEADATQATIALANRLVGGLASENVRWAEAVNNFVKQGITLPGDTLLITAFISYTGCFTKQFRIDLLQKMWTPFLKNLDPPIPTTENLDPLSLLTDDTTVAIWTNEGLPADRMSLENATILSNSDRWPLMIDPQLQGVKWIKQKYGDDLKVIRMGQRSYLDVIEKAITKGNIVLIENIDEHLDPVLDSLLGRNLIKKGQAIKIGDKEIEYNASFRLILHTKLANPHYKPEMQAQTTLINFTVTRDGLEDQLLAEVVKAERPDLEDLKAELTKQQNDFKIMPAAARASLLYFILNELNTINPIYQFSLKAFSVVFQKAIAKAEPGDNLEIRVANLIDCITYSVFQYTSRGLFECDKLIFASQMTFQILLMNEEVTSTELDFLLRFPIKPHVTSPVDFLSNLSWGGICSLASKDEFRNLDRDIETSSKRWKKLVESELPEKEKFPQEWKNKTALQRLCMIRALRPDRMTYALADFIEEKLGSKYVENRAMEFSKSYEEASPSTPIFFILSPGVNPLKDVEALGKQLGFSMDLNNFHNVSLGQGQEAIAEGAMDTAAKNGHWVVLQNIHLVRKWLPVLEKKLEYYAEGSHPHYRMFLSAEPASTPSAHIIPQGILESSIKITNEPPTGMLANLHKALDNFTQETLEMSGKEAEFKAILFSLCYFHAVVAERRKFGPQGWNKVYPFNVGDLNISVSVLFNYLEANAKVPWEDLRYLFGEIMYGGHITDDWDRRLCITYLEEYMQPDLVDGELFLAPAFPAPPNTDYAGYHTYVDENMPAESPYLYGLHPNAEIGFLTTRAENIFRTVFEMQPRDAGASGGATVTREDKVKQIVDEILEKLPEEFNMVEIMNKVEERTPYVIVAFQECERMNYLTSEMKRSLKELDLGLKGELTITSDMEILENSLFLDQVPPGWTQRAYPSLLGLNSWFIDLCLRLRELETWSTDFVLPSCVWLAGFFNPQSLLTAIMQSTARRNELPLDKMCLQCDVTKKQKEDFTTAPREGAYVHGIFMEGARWDLQQGIIMESRLKELYPSMPVINIRTRTRGPTYVWTFNLKTKDKPGKWTLAGVALLLQT</sequence>
<dbReference type="InterPro" id="IPR043157">
    <property type="entry name" value="Dynein_AAA1S"/>
</dbReference>
<dbReference type="Pfam" id="PF12775">
    <property type="entry name" value="AAA_7"/>
    <property type="match status" value="2"/>
</dbReference>
<keyword evidence="6" id="KW-0547">Nucleotide-binding</keyword>
<dbReference type="InterPro" id="IPR004273">
    <property type="entry name" value="Dynein_heavy_D6_P-loop"/>
</dbReference>
<dbReference type="GO" id="GO:0008569">
    <property type="term" value="F:minus-end-directed microtubule motor activity"/>
    <property type="evidence" value="ECO:0007669"/>
    <property type="project" value="InterPro"/>
</dbReference>
<evidence type="ECO:0000256" key="3">
    <source>
        <dbReference type="ARBA" id="ARBA00022490"/>
    </source>
</evidence>
<dbReference type="VEuPathDB" id="VectorBase:GPPI026397"/>
<keyword evidence="11" id="KW-0969">Cilium</keyword>
<dbReference type="InterPro" id="IPR026983">
    <property type="entry name" value="DHC"/>
</dbReference>
<dbReference type="Pfam" id="PF12777">
    <property type="entry name" value="MT"/>
    <property type="match status" value="1"/>
</dbReference>
<feature type="domain" description="AAA+ ATPase" evidence="16">
    <location>
        <begin position="3176"/>
        <end position="3312"/>
    </location>
</feature>
<keyword evidence="10 15" id="KW-0175">Coiled coil</keyword>
<dbReference type="Pfam" id="PF08393">
    <property type="entry name" value="DHC_N2"/>
    <property type="match status" value="2"/>
</dbReference>
<dbReference type="InterPro" id="IPR042222">
    <property type="entry name" value="Dynein_2_N"/>
</dbReference>
<evidence type="ECO:0000256" key="15">
    <source>
        <dbReference type="SAM" id="Coils"/>
    </source>
</evidence>
<evidence type="ECO:0000259" key="16">
    <source>
        <dbReference type="SMART" id="SM00382"/>
    </source>
</evidence>
<dbReference type="SUPFAM" id="SSF52540">
    <property type="entry name" value="P-loop containing nucleoside triphosphate hydrolases"/>
    <property type="match status" value="7"/>
</dbReference>
<dbReference type="GO" id="GO:0005524">
    <property type="term" value="F:ATP binding"/>
    <property type="evidence" value="ECO:0007669"/>
    <property type="project" value="UniProtKB-KW"/>
</dbReference>
<dbReference type="InterPro" id="IPR041589">
    <property type="entry name" value="DNAH3_AAA_lid_1"/>
</dbReference>
<keyword evidence="12" id="KW-0505">Motor protein</keyword>
<dbReference type="Gene3D" id="1.10.287.2620">
    <property type="match status" value="1"/>
</dbReference>
<dbReference type="Pfam" id="PF12781">
    <property type="entry name" value="AAA_9"/>
    <property type="match status" value="1"/>
</dbReference>
<feature type="domain" description="AAA+ ATPase" evidence="16">
    <location>
        <begin position="3781"/>
        <end position="3926"/>
    </location>
</feature>
<dbReference type="EnsemblMetazoa" id="GPPI026397-RA">
    <property type="protein sequence ID" value="GPPI026397-PA"/>
    <property type="gene ID" value="GPPI026397"/>
</dbReference>
<organism evidence="17 18">
    <name type="scientific">Glossina palpalis gambiensis</name>
    <dbReference type="NCBI Taxonomy" id="67801"/>
    <lineage>
        <taxon>Eukaryota</taxon>
        <taxon>Metazoa</taxon>
        <taxon>Ecdysozoa</taxon>
        <taxon>Arthropoda</taxon>
        <taxon>Hexapoda</taxon>
        <taxon>Insecta</taxon>
        <taxon>Pterygota</taxon>
        <taxon>Neoptera</taxon>
        <taxon>Endopterygota</taxon>
        <taxon>Diptera</taxon>
        <taxon>Brachycera</taxon>
        <taxon>Muscomorpha</taxon>
        <taxon>Hippoboscoidea</taxon>
        <taxon>Glossinidae</taxon>
        <taxon>Glossina</taxon>
    </lineage>
</organism>
<evidence type="ECO:0000256" key="12">
    <source>
        <dbReference type="ARBA" id="ARBA00023175"/>
    </source>
</evidence>
<dbReference type="FunFam" id="3.40.50.300:FF:001810">
    <property type="entry name" value="Cytoplasmic dynein 2 heavy chain 1"/>
    <property type="match status" value="1"/>
</dbReference>
<dbReference type="GO" id="GO:0007018">
    <property type="term" value="P:microtubule-based movement"/>
    <property type="evidence" value="ECO:0007669"/>
    <property type="project" value="InterPro"/>
</dbReference>
<comment type="subcellular location">
    <subcellularLocation>
        <location evidence="1">Cytoplasm</location>
        <location evidence="1">Cytoskeleton</location>
        <location evidence="1">Flagellum axoneme</location>
    </subcellularLocation>
</comment>
<dbReference type="GO" id="GO:0005874">
    <property type="term" value="C:microtubule"/>
    <property type="evidence" value="ECO:0007669"/>
    <property type="project" value="UniProtKB-KW"/>
</dbReference>
<dbReference type="Proteomes" id="UP000092460">
    <property type="component" value="Unassembled WGS sequence"/>
</dbReference>
<dbReference type="InterPro" id="IPR003593">
    <property type="entry name" value="AAA+_ATPase"/>
</dbReference>
<proteinExistence type="inferred from homology"/>
<protein>
    <recommendedName>
        <fullName evidence="16">AAA+ ATPase domain-containing protein</fullName>
    </recommendedName>
</protein>
<dbReference type="Pfam" id="PF03028">
    <property type="entry name" value="Dynein_heavy"/>
    <property type="match status" value="1"/>
</dbReference>
<dbReference type="FunFam" id="1.10.8.1220:FF:000001">
    <property type="entry name" value="Dynein axonemal heavy chain 5"/>
    <property type="match status" value="1"/>
</dbReference>
<name>A0A1B0BD95_9MUSC</name>
<dbReference type="InterPro" id="IPR043160">
    <property type="entry name" value="Dynein_C_barrel"/>
</dbReference>
<dbReference type="FunFam" id="3.40.50.300:FF:000219">
    <property type="entry name" value="Dynein axonemal heavy chain 17"/>
    <property type="match status" value="2"/>
</dbReference>
<keyword evidence="8" id="KW-0282">Flagellum</keyword>
<dbReference type="PANTHER" id="PTHR45703:SF8">
    <property type="entry name" value="DYNEINS HEAVY CHAIN"/>
    <property type="match status" value="1"/>
</dbReference>
<dbReference type="FunFam" id="1.10.472.130:FF:000001">
    <property type="entry name" value="Dynein, axonemal, heavy chain 9"/>
    <property type="match status" value="2"/>
</dbReference>
<evidence type="ECO:0000256" key="2">
    <source>
        <dbReference type="ARBA" id="ARBA00008887"/>
    </source>
</evidence>
<dbReference type="InterPro" id="IPR013602">
    <property type="entry name" value="Dynein_heavy_linker"/>
</dbReference>
<dbReference type="Gene3D" id="1.20.140.100">
    <property type="entry name" value="Dynein heavy chain, N-terminal domain 2"/>
    <property type="match status" value="2"/>
</dbReference>
<comment type="similarity">
    <text evidence="2">Belongs to the dynein heavy chain family.</text>
</comment>
<dbReference type="FunFam" id="1.10.8.720:FF:000002">
    <property type="entry name" value="Dynein heavy chain 9, axonemal"/>
    <property type="match status" value="1"/>
</dbReference>
<dbReference type="GO" id="GO:0097729">
    <property type="term" value="C:9+2 motile cilium"/>
    <property type="evidence" value="ECO:0007669"/>
    <property type="project" value="UniProtKB-ARBA"/>
</dbReference>
<keyword evidence="4" id="KW-0493">Microtubule</keyword>
<dbReference type="FunFam" id="3.40.50.300:FF:000667">
    <property type="entry name" value="Dynein axonemal heavy chain 11"/>
    <property type="match status" value="2"/>
</dbReference>
<dbReference type="EMBL" id="JXJN01012383">
    <property type="status" value="NOT_ANNOTATED_CDS"/>
    <property type="molecule type" value="Genomic_DNA"/>
</dbReference>
<dbReference type="Gene3D" id="1.20.1270.280">
    <property type="match status" value="1"/>
</dbReference>
<dbReference type="FunFam" id="1.20.140.100:FF:000001">
    <property type="entry name" value="dynein heavy chain 17, axonemal"/>
    <property type="match status" value="2"/>
</dbReference>
<dbReference type="Pfam" id="PF18198">
    <property type="entry name" value="AAA_lid_11"/>
    <property type="match status" value="1"/>
</dbReference>
<evidence type="ECO:0000256" key="13">
    <source>
        <dbReference type="ARBA" id="ARBA00023212"/>
    </source>
</evidence>
<dbReference type="InterPro" id="IPR013594">
    <property type="entry name" value="Dynein_heavy_tail"/>
</dbReference>
<dbReference type="Pfam" id="PF12774">
    <property type="entry name" value="AAA_6"/>
    <property type="match status" value="2"/>
</dbReference>
<dbReference type="Pfam" id="PF12780">
    <property type="entry name" value="AAA_8"/>
    <property type="match status" value="1"/>
</dbReference>
<evidence type="ECO:0000313" key="18">
    <source>
        <dbReference type="Proteomes" id="UP000092460"/>
    </source>
</evidence>
<dbReference type="Pfam" id="PF08385">
    <property type="entry name" value="DHC_N1"/>
    <property type="match status" value="1"/>
</dbReference>
<keyword evidence="13" id="KW-0206">Cytoskeleton</keyword>
<evidence type="ECO:0000256" key="7">
    <source>
        <dbReference type="ARBA" id="ARBA00022840"/>
    </source>
</evidence>
<dbReference type="SMART" id="SM00382">
    <property type="entry name" value="AAA"/>
    <property type="match status" value="4"/>
</dbReference>
<evidence type="ECO:0000313" key="17">
    <source>
        <dbReference type="EnsemblMetazoa" id="GPPI026397-PA"/>
    </source>
</evidence>
<dbReference type="InterPro" id="IPR041228">
    <property type="entry name" value="Dynein_C"/>
</dbReference>
<dbReference type="FunFam" id="1.20.1270.280:FF:000003">
    <property type="entry name" value="Dynein axonemal heavy chain 17"/>
    <property type="match status" value="1"/>
</dbReference>
<dbReference type="InterPro" id="IPR042219">
    <property type="entry name" value="AAA_lid_11_sf"/>
</dbReference>
<dbReference type="Gene3D" id="1.20.58.1120">
    <property type="match status" value="2"/>
</dbReference>
<keyword evidence="7" id="KW-0067">ATP-binding</keyword>
<dbReference type="GO" id="GO:0030286">
    <property type="term" value="C:dynein complex"/>
    <property type="evidence" value="ECO:0007669"/>
    <property type="project" value="UniProtKB-KW"/>
</dbReference>
<dbReference type="GO" id="GO:0051959">
    <property type="term" value="F:dynein light intermediate chain binding"/>
    <property type="evidence" value="ECO:0007669"/>
    <property type="project" value="InterPro"/>
</dbReference>
<evidence type="ECO:0000256" key="8">
    <source>
        <dbReference type="ARBA" id="ARBA00022846"/>
    </source>
</evidence>
<evidence type="ECO:0000256" key="6">
    <source>
        <dbReference type="ARBA" id="ARBA00022741"/>
    </source>
</evidence>
<keyword evidence="5" id="KW-0677">Repeat</keyword>
<reference evidence="17" key="2">
    <citation type="submission" date="2020-05" db="UniProtKB">
        <authorList>
            <consortium name="EnsemblMetazoa"/>
        </authorList>
    </citation>
    <scope>IDENTIFICATION</scope>
    <source>
        <strain evidence="17">IAEA</strain>
    </source>
</reference>
<dbReference type="InterPro" id="IPR024743">
    <property type="entry name" value="Dynein_HC_stalk"/>
</dbReference>
<evidence type="ECO:0000256" key="5">
    <source>
        <dbReference type="ARBA" id="ARBA00022737"/>
    </source>
</evidence>
<dbReference type="Pfam" id="PF18199">
    <property type="entry name" value="Dynein_C"/>
    <property type="match status" value="1"/>
</dbReference>
<accession>A0A1B0BD95</accession>
<dbReference type="Gene3D" id="1.20.920.20">
    <property type="match status" value="1"/>
</dbReference>
<dbReference type="Gene3D" id="1.10.8.720">
    <property type="entry name" value="Region D6 of dynein motor"/>
    <property type="match status" value="1"/>
</dbReference>
<reference evidence="18" key="1">
    <citation type="submission" date="2015-01" db="EMBL/GenBank/DDBJ databases">
        <authorList>
            <person name="Aksoy S."/>
            <person name="Warren W."/>
            <person name="Wilson R.K."/>
        </authorList>
    </citation>
    <scope>NUCLEOTIDE SEQUENCE [LARGE SCALE GENOMIC DNA]</scope>
    <source>
        <strain evidence="18">IAEA</strain>
    </source>
</reference>
<evidence type="ECO:0000256" key="10">
    <source>
        <dbReference type="ARBA" id="ARBA00023054"/>
    </source>
</evidence>
<dbReference type="Gene3D" id="3.10.490.20">
    <property type="match status" value="1"/>
</dbReference>
<keyword evidence="14" id="KW-0966">Cell projection</keyword>
<dbReference type="Gene3D" id="3.40.50.300">
    <property type="entry name" value="P-loop containing nucleotide triphosphate hydrolases"/>
    <property type="match status" value="8"/>
</dbReference>
<feature type="domain" description="AAA+ ATPase" evidence="16">
    <location>
        <begin position="1883"/>
        <end position="2019"/>
    </location>
</feature>
<dbReference type="GO" id="GO:0005930">
    <property type="term" value="C:axoneme"/>
    <property type="evidence" value="ECO:0007669"/>
    <property type="project" value="UniProtKB-ARBA"/>
</dbReference>
<keyword evidence="18" id="KW-1185">Reference proteome</keyword>
<dbReference type="InterPro" id="IPR027417">
    <property type="entry name" value="P-loop_NTPase"/>
</dbReference>
<dbReference type="InterPro" id="IPR041466">
    <property type="entry name" value="Dynein_AAA5_ext"/>
</dbReference>
<dbReference type="FunFam" id="3.20.180.20:FF:000001">
    <property type="entry name" value="Dynein axonemal heavy chain 5"/>
    <property type="match status" value="2"/>
</dbReference>
<dbReference type="FunFam" id="1.20.920.30:FF:000003">
    <property type="entry name" value="Dynein axonemal heavy chain 17"/>
    <property type="match status" value="1"/>
</dbReference>
<dbReference type="InterPro" id="IPR041658">
    <property type="entry name" value="AAA_lid_11"/>
</dbReference>
<dbReference type="FunFam" id="1.20.58.1120:FF:000002">
    <property type="entry name" value="Dynein heavy chain 9, axonemal"/>
    <property type="match status" value="2"/>
</dbReference>